<feature type="compositionally biased region" description="Gly residues" evidence="1">
    <location>
        <begin position="568"/>
        <end position="585"/>
    </location>
</feature>
<dbReference type="VEuPathDB" id="PiroplasmaDB:BEWA_040290"/>
<dbReference type="EMBL" id="ACOU01000002">
    <property type="protein sequence ID" value="EKX73991.1"/>
    <property type="molecule type" value="Genomic_DNA"/>
</dbReference>
<evidence type="ECO:0000313" key="4">
    <source>
        <dbReference type="Proteomes" id="UP000031512"/>
    </source>
</evidence>
<dbReference type="KEGG" id="beq:BEWA_040290"/>
<accession>L1LF60</accession>
<comment type="caution">
    <text evidence="3">The sequence shown here is derived from an EMBL/GenBank/DDBJ whole genome shotgun (WGS) entry which is preliminary data.</text>
</comment>
<evidence type="ECO:0000256" key="1">
    <source>
        <dbReference type="SAM" id="MobiDB-lite"/>
    </source>
</evidence>
<dbReference type="GeneID" id="15807439"/>
<sequence>MSKVLTLNVQCRGSKCICPDNNKPQSLKVETVTRINNVTSFTKYSHSIPNRTFTLNKRLKNGDIIETAIRSRETSIPSVQSVSVYYWNGNLGKPILIEVKDGSSGTKYYCHSSTTGRGRSNWSNVGNENSRLVQLLDEQNCARNHAVPLEISDPTKNHAPDIKSTCLNEFRKITGPISPKLTIPGGDYTVQEYKVHTPSALENGTKISRVVFGGNDTNISLPKRYPVYRVRIYSQQGTKDSNPPLMLQFIKDGTDSEWFYSRKKDGIDWGEVHDTYGFYSDSAGTEPQEALTTELDNVRCFRENLVTMNISESVSAGQSYCCKYHKGNSAKVTVSESFASVGSYASIPFHKHEISDANTKLAKIKFSPHSYTQDTTRKYIKFTGLTPYITGPVSVYVFYCGGNEPVLICVEYSGGQGNVTGWYQKDKSSDDDSKWIIVSNGLDKSPDNIQNCNEWTKLRDALQNASGCSQYKTCKEPTQPSSPVFGAGGPARPTGPKESPMIAISIESPPKGDLQGFYTASVPTISLEPPTISTGARGSISGSSTIVGEFPDVPITSGNSPEYPADFQGGGAHTEGTLPGVGSGLGSASTVPEESPTTQVQRNEHSLQSDPAPTTQSPSPAAGAPARSTGGLLEVPFVATIGYFFATSAGSGLTGFLGYKGYKLYQNFKGDPWVRQI</sequence>
<name>L1LF60_THEEQ</name>
<reference evidence="3 4" key="1">
    <citation type="journal article" date="2012" name="BMC Genomics">
        <title>Comparative genomic analysis and phylogenetic position of Theileria equi.</title>
        <authorList>
            <person name="Kappmeyer L.S."/>
            <person name="Thiagarajan M."/>
            <person name="Herndon D.R."/>
            <person name="Ramsay J.D."/>
            <person name="Caler E."/>
            <person name="Djikeng A."/>
            <person name="Gillespie J.J."/>
            <person name="Lau A.O."/>
            <person name="Roalson E.H."/>
            <person name="Silva J.C."/>
            <person name="Silva M.G."/>
            <person name="Suarez C.E."/>
            <person name="Ueti M.W."/>
            <person name="Nene V.M."/>
            <person name="Mealey R.H."/>
            <person name="Knowles D.P."/>
            <person name="Brayton K.A."/>
        </authorList>
    </citation>
    <scope>NUCLEOTIDE SEQUENCE [LARGE SCALE GENOMIC DNA]</scope>
    <source>
        <strain evidence="3 4">WA</strain>
    </source>
</reference>
<feature type="compositionally biased region" description="Polar residues" evidence="1">
    <location>
        <begin position="586"/>
        <end position="601"/>
    </location>
</feature>
<keyword evidence="2" id="KW-0812">Transmembrane</keyword>
<proteinExistence type="predicted"/>
<feature type="compositionally biased region" description="Low complexity" evidence="1">
    <location>
        <begin position="611"/>
        <end position="627"/>
    </location>
</feature>
<keyword evidence="2" id="KW-0472">Membrane</keyword>
<organism evidence="3 4">
    <name type="scientific">Theileria equi strain WA</name>
    <dbReference type="NCBI Taxonomy" id="1537102"/>
    <lineage>
        <taxon>Eukaryota</taxon>
        <taxon>Sar</taxon>
        <taxon>Alveolata</taxon>
        <taxon>Apicomplexa</taxon>
        <taxon>Aconoidasida</taxon>
        <taxon>Piroplasmida</taxon>
        <taxon>Theileriidae</taxon>
        <taxon>Theileria</taxon>
    </lineage>
</organism>
<dbReference type="Proteomes" id="UP000031512">
    <property type="component" value="Unassembled WGS sequence"/>
</dbReference>
<feature type="compositionally biased region" description="Polar residues" evidence="1">
    <location>
        <begin position="531"/>
        <end position="546"/>
    </location>
</feature>
<feature type="transmembrane region" description="Helical" evidence="2">
    <location>
        <begin position="637"/>
        <end position="659"/>
    </location>
</feature>
<evidence type="ECO:0000313" key="3">
    <source>
        <dbReference type="EMBL" id="EKX73991.1"/>
    </source>
</evidence>
<dbReference type="AlphaFoldDB" id="L1LF60"/>
<feature type="region of interest" description="Disordered" evidence="1">
    <location>
        <begin position="527"/>
        <end position="627"/>
    </location>
</feature>
<evidence type="ECO:0000256" key="2">
    <source>
        <dbReference type="SAM" id="Phobius"/>
    </source>
</evidence>
<gene>
    <name evidence="3" type="ORF">BEWA_040290</name>
</gene>
<protein>
    <submittedName>
        <fullName evidence="3">Uncharacterized protein</fullName>
    </submittedName>
</protein>
<dbReference type="RefSeq" id="XP_004833443.1">
    <property type="nucleotide sequence ID" value="XM_004833386.1"/>
</dbReference>
<keyword evidence="4" id="KW-1185">Reference proteome</keyword>
<keyword evidence="2" id="KW-1133">Transmembrane helix</keyword>